<dbReference type="Gene3D" id="3.40.50.300">
    <property type="entry name" value="P-loop containing nucleotide triphosphate hydrolases"/>
    <property type="match status" value="1"/>
</dbReference>
<feature type="transmembrane region" description="Helical" evidence="1">
    <location>
        <begin position="493"/>
        <end position="512"/>
    </location>
</feature>
<gene>
    <name evidence="3" type="ORF">GCM10009863_67930</name>
</gene>
<comment type="caution">
    <text evidence="3">The sequence shown here is derived from an EMBL/GenBank/DDBJ whole genome shotgun (WGS) entry which is preliminary data.</text>
</comment>
<proteinExistence type="predicted"/>
<keyword evidence="1" id="KW-0472">Membrane</keyword>
<dbReference type="Proteomes" id="UP001501447">
    <property type="component" value="Unassembled WGS sequence"/>
</dbReference>
<evidence type="ECO:0000259" key="2">
    <source>
        <dbReference type="Pfam" id="PF05729"/>
    </source>
</evidence>
<feature type="domain" description="NACHT" evidence="2">
    <location>
        <begin position="85"/>
        <end position="206"/>
    </location>
</feature>
<sequence length="662" mass="72476">MGEVTTLADTFAVSVQAEWETELRLRRLNDPYPLPVAWHTAPAELAEPWNAMAARPGARLTGGTEGLAGQYEEIGTLFRDRLPFRRLILLGEPGSGKSMLLVRLLLDLCAERRGGDPVPVLFSLSSWNPATEELGRWLERQLCIHHPALAARHGGVTGARALLDHRLVLPLLDGFDEMAPHAQAVGLDALNQALPVERPFVLASRTAEYLSALEPDDGVPVRLNGAAAIVLEPLDTATSSAYLIRDAGGAHSSATGRWAPVLTRLGANSPAAAALKTPLALFLARTIYNPRPGEGCDGLPDPGEICDESRFPDASAVHIHLFRSYVPAAYRPHPQSPCPWSAEQAQRYLAILAGQLERRGSGTEIAWWELASGPSRGIMVFLKVIALTVLTFLCFGCILLIEGIKDYQLYGPVYGYEWNDFMEVSLDQMGAGFLASVILSLVFVLLLQVAGREVPAVKLRWRPTRSSLRRTALVGCGGGIFIASIAFDLPDRMAGFLVSVFLASMLTGWQVAPMDITRKTSPLHVLSEDRRSLVALSVRMAFLGLLGGPLVFAVIILINWVDPSSWSNFTPVHPFEIVAISGLGLSVSMPFTAAIALHRTASAPWFLVRHYYAFRGLLPRDLLAFLRDAHEKRGVLRQVGAIYQFRHIHLQQQLRVNSFDPR</sequence>
<evidence type="ECO:0000313" key="3">
    <source>
        <dbReference type="EMBL" id="GAA2641358.1"/>
    </source>
</evidence>
<feature type="transmembrane region" description="Helical" evidence="1">
    <location>
        <begin position="471"/>
        <end position="487"/>
    </location>
</feature>
<feature type="transmembrane region" description="Helical" evidence="1">
    <location>
        <begin position="429"/>
        <end position="450"/>
    </location>
</feature>
<evidence type="ECO:0000313" key="4">
    <source>
        <dbReference type="Proteomes" id="UP001501447"/>
    </source>
</evidence>
<keyword evidence="4" id="KW-1185">Reference proteome</keyword>
<keyword evidence="1" id="KW-0812">Transmembrane</keyword>
<dbReference type="InterPro" id="IPR027417">
    <property type="entry name" value="P-loop_NTPase"/>
</dbReference>
<feature type="transmembrane region" description="Helical" evidence="1">
    <location>
        <begin position="533"/>
        <end position="557"/>
    </location>
</feature>
<name>A0ABP6DCB9_9ACTN</name>
<dbReference type="Pfam" id="PF05729">
    <property type="entry name" value="NACHT"/>
    <property type="match status" value="1"/>
</dbReference>
<dbReference type="EMBL" id="BAAARJ010000058">
    <property type="protein sequence ID" value="GAA2641358.1"/>
    <property type="molecule type" value="Genomic_DNA"/>
</dbReference>
<evidence type="ECO:0000256" key="1">
    <source>
        <dbReference type="SAM" id="Phobius"/>
    </source>
</evidence>
<keyword evidence="1" id="KW-1133">Transmembrane helix</keyword>
<accession>A0ABP6DCB9</accession>
<feature type="transmembrane region" description="Helical" evidence="1">
    <location>
        <begin position="380"/>
        <end position="401"/>
    </location>
</feature>
<organism evidence="3 4">
    <name type="scientific">Streptomyces axinellae</name>
    <dbReference type="NCBI Taxonomy" id="552788"/>
    <lineage>
        <taxon>Bacteria</taxon>
        <taxon>Bacillati</taxon>
        <taxon>Actinomycetota</taxon>
        <taxon>Actinomycetes</taxon>
        <taxon>Kitasatosporales</taxon>
        <taxon>Streptomycetaceae</taxon>
        <taxon>Streptomyces</taxon>
    </lineage>
</organism>
<dbReference type="InterPro" id="IPR007111">
    <property type="entry name" value="NACHT_NTPase"/>
</dbReference>
<protein>
    <submittedName>
        <fullName evidence="3">NACHT domain-containing protein</fullName>
    </submittedName>
</protein>
<dbReference type="SUPFAM" id="SSF52540">
    <property type="entry name" value="P-loop containing nucleoside triphosphate hydrolases"/>
    <property type="match status" value="1"/>
</dbReference>
<feature type="transmembrane region" description="Helical" evidence="1">
    <location>
        <begin position="577"/>
        <end position="597"/>
    </location>
</feature>
<reference evidence="4" key="1">
    <citation type="journal article" date="2019" name="Int. J. Syst. Evol. Microbiol.">
        <title>The Global Catalogue of Microorganisms (GCM) 10K type strain sequencing project: providing services to taxonomists for standard genome sequencing and annotation.</title>
        <authorList>
            <consortium name="The Broad Institute Genomics Platform"/>
            <consortium name="The Broad Institute Genome Sequencing Center for Infectious Disease"/>
            <person name="Wu L."/>
            <person name="Ma J."/>
        </authorList>
    </citation>
    <scope>NUCLEOTIDE SEQUENCE [LARGE SCALE GENOMIC DNA]</scope>
    <source>
        <strain evidence="4">JCM 16373</strain>
    </source>
</reference>